<evidence type="ECO:0000313" key="2">
    <source>
        <dbReference type="EMBL" id="WTU73590.1"/>
    </source>
</evidence>
<accession>A0AAU2JMZ3</accession>
<organism evidence="2">
    <name type="scientific">Streptomyces sp. NBC_00049</name>
    <dbReference type="NCBI Taxonomy" id="2903617"/>
    <lineage>
        <taxon>Bacteria</taxon>
        <taxon>Bacillati</taxon>
        <taxon>Actinomycetota</taxon>
        <taxon>Actinomycetes</taxon>
        <taxon>Kitasatosporales</taxon>
        <taxon>Streptomycetaceae</taxon>
        <taxon>Streptomyces</taxon>
    </lineage>
</organism>
<gene>
    <name evidence="2" type="ORF">OG327_09700</name>
</gene>
<evidence type="ECO:0000256" key="1">
    <source>
        <dbReference type="SAM" id="MobiDB-lite"/>
    </source>
</evidence>
<reference evidence="2" key="1">
    <citation type="submission" date="2022-10" db="EMBL/GenBank/DDBJ databases">
        <title>The complete genomes of actinobacterial strains from the NBC collection.</title>
        <authorList>
            <person name="Joergensen T.S."/>
            <person name="Alvarez Arevalo M."/>
            <person name="Sterndorff E.B."/>
            <person name="Faurdal D."/>
            <person name="Vuksanovic O."/>
            <person name="Mourched A.-S."/>
            <person name="Charusanti P."/>
            <person name="Shaw S."/>
            <person name="Blin K."/>
            <person name="Weber T."/>
        </authorList>
    </citation>
    <scope>NUCLEOTIDE SEQUENCE</scope>
    <source>
        <strain evidence="2">NBC_00049</strain>
    </source>
</reference>
<dbReference type="AlphaFoldDB" id="A0AAU2JMZ3"/>
<feature type="region of interest" description="Disordered" evidence="1">
    <location>
        <begin position="41"/>
        <end position="72"/>
    </location>
</feature>
<sequence length="84" mass="8202">MAHARGAGHGAAPARVVCVSPYDLPGCSPLTHVTPGVLPAPAPEVTPAGGEPPPVGGTAAAGPALPPEPLARAPDLHVLQVLRT</sequence>
<name>A0AAU2JMZ3_9ACTN</name>
<protein>
    <submittedName>
        <fullName evidence="2">Uncharacterized protein</fullName>
    </submittedName>
</protein>
<feature type="compositionally biased region" description="Pro residues" evidence="1">
    <location>
        <begin position="41"/>
        <end position="55"/>
    </location>
</feature>
<dbReference type="EMBL" id="CP108264">
    <property type="protein sequence ID" value="WTU73590.1"/>
    <property type="molecule type" value="Genomic_DNA"/>
</dbReference>
<proteinExistence type="predicted"/>